<dbReference type="Pfam" id="PF03031">
    <property type="entry name" value="NIF"/>
    <property type="match status" value="1"/>
</dbReference>
<dbReference type="Gene3D" id="3.30.70.270">
    <property type="match status" value="1"/>
</dbReference>
<dbReference type="PROSITE" id="PS50969">
    <property type="entry name" value="FCP1"/>
    <property type="match status" value="1"/>
</dbReference>
<evidence type="ECO:0000313" key="5">
    <source>
        <dbReference type="EMBL" id="GAO52568.1"/>
    </source>
</evidence>
<evidence type="ECO:0000259" key="3">
    <source>
        <dbReference type="PROSITE" id="PS50173"/>
    </source>
</evidence>
<sequence length="1569" mass="172426">MIQSNNHIIIQLDLDFFYGQVEQLAKPSLRALPFGIQQKQIIVTCNYLARERGVGKLQLVTGAVKACPDLVIVNGEDLNRYRKASRDIFGLVRNLVGDECAVERLGMDELWIDVTLLVERALMDRSASWISGEDHRGWAGHMIDLNGDRLYTPEATTDTTQFTDEEALYLASHLARYVRDQLHEQVGFTCSAGIATSKLLSKLAAAEHKPADQTLIMPEAYECFLRGMQVKKLNGFGYKTLKVLYEKLGARAPQREEVVEDDVVDEDDLERNWENYKPQDKAKTELLDVYKDTQLTVGYVIENSSLSEFQVWFGAEQGLFLWNLLRGIDMTPVKASPLYPSTISIEDSFLHCSRMLDASRRLLELTIDLLDRLEMELYDQATDRWAKYPRTLRLTVRLRSPNRVKGEEWRDKREGRSAKLPVEVFEVTRMTKEERAARLLNGTIMGLFKKMVGEKEWDCSLFNLAVVNLENKRPMASIGSYFAGGPSSHHLSTQVTLIRPAEVDEEVWDSLPDEMKREISNEYKRDQEGFAGRADGVAIKRNAEDGISERPAAKKRGGTGIAGFFKAPPPAVKASLVIHASPPRPPEVDEEVWASLPADLKAEISADYEAKKPGSIAEMDERNGIKAGYVASRGVAVKVPVTHGLDDPVDSGSDRGSVRNEADGDAFTCPSCGSILPMLGTRSTVRTPTLEENDGENQDDTIPSSRTEPTIKRLEQSSVTIPVRIQSMCIILSNSPDEKRHNTAAILLPATLRYPITITKLLAEPDQPIPKHAPLFTYSYVGTTEEAVDVDDENVTDSGGKVMKKVQKNFYEQFDSPLEGKLDSWSIHPGLVLHDGRRPVGHVREDCSHAIQFAGLCAMCGKDVTGLDFTGNTDSARATINMAHNTTGLTVSREEAARIEKAATSRLLEAKKLSLIVDLDLTVIQAAVDPTVGRWIADPTDPNHGLVKDVGVFQLASEPQTNYYIKQRPLLKDFLEKMSNLFEMHVYTMGSRPYANAVTKIIDPDRKIFGDRILSRDENGTLQRKSVQRLFPEDDSLVVIIDDRADVWQTAGPAGAVLCPNVVKVKPFDFFPEVGDINGAFVPRQYPTPKVEPAPVTAKVDAPSTATPAVNGPGSNVDTNMGEPTTPPDSNAGSPSLTDQMVAISGGDNPELIAAQETKQHAALLAQQEQRPLEKMQESMDPAGDAGDHRVRILRDNDRELQVIESILKEVHSRFYSLYERGQADAEREQMLADMQGSELGRAAALPAVKDILPAMKQKVLKGCVIVFSSIIPLGEKVHGSYVARMAMEFGAQVQDEIDSRVTHVIAGKLHTVKVNTAAKRKHIKIVSRAWFDRSIEKFARQDETPYVLVTSTGQMSPQSSPSPPPAEEDIPDELLSESEHSVAGDDELAVDSNSQVGTPGVSAHVTGMISGLDFSAMDAELAEFLGSDDDGSDGSMSDASSASGFAPDRKRKRRQRTISATPSQGESDSERSTPDLNMRSPLAKRQRRARERKSALAHEIGAEDTEEGGDSDSAQSQPTPSRRRTTGGKKPPPAAGGAGPLDDGGESDGLSGMSDLDGLADELDAELD</sequence>
<evidence type="ECO:0000259" key="4">
    <source>
        <dbReference type="PROSITE" id="PS50969"/>
    </source>
</evidence>
<comment type="caution">
    <text evidence="5">The sequence shown here is derived from an EMBL/GenBank/DDBJ whole genome shotgun (WGS) entry which is preliminary data.</text>
</comment>
<dbReference type="GO" id="GO:0070987">
    <property type="term" value="P:error-free translesion synthesis"/>
    <property type="evidence" value="ECO:0007669"/>
    <property type="project" value="UniProtKB-ARBA"/>
</dbReference>
<evidence type="ECO:0000256" key="1">
    <source>
        <dbReference type="SAM" id="MobiDB-lite"/>
    </source>
</evidence>
<reference evidence="5 6" key="2">
    <citation type="journal article" date="2014" name="J. Gen. Appl. Microbiol.">
        <title>The early diverging ascomycetous budding yeast Saitoella complicata has three histone deacetylases belonging to the Clr6, Hos2, and Rpd3 lineages.</title>
        <authorList>
            <person name="Nishida H."/>
            <person name="Matsumoto T."/>
            <person name="Kondo S."/>
            <person name="Hamamoto M."/>
            <person name="Yoshikawa H."/>
        </authorList>
    </citation>
    <scope>NUCLEOTIDE SEQUENCE [LARGE SCALE GENOMIC DNA]</scope>
    <source>
        <strain evidence="5 6">NRRL Y-17804</strain>
    </source>
</reference>
<dbReference type="SUPFAM" id="SSF56672">
    <property type="entry name" value="DNA/RNA polymerases"/>
    <property type="match status" value="1"/>
</dbReference>
<dbReference type="Gene3D" id="3.30.1490.100">
    <property type="entry name" value="DNA polymerase, Y-family, little finger domain"/>
    <property type="match status" value="1"/>
</dbReference>
<dbReference type="GO" id="GO:0006281">
    <property type="term" value="P:DNA repair"/>
    <property type="evidence" value="ECO:0007669"/>
    <property type="project" value="InterPro"/>
</dbReference>
<dbReference type="GO" id="GO:0003684">
    <property type="term" value="F:damaged DNA binding"/>
    <property type="evidence" value="ECO:0007669"/>
    <property type="project" value="InterPro"/>
</dbReference>
<dbReference type="PANTHER" id="PTHR46404:SF1">
    <property type="entry name" value="DNA POLYMERASE IOTA"/>
    <property type="match status" value="1"/>
</dbReference>
<feature type="compositionally biased region" description="Basic residues" evidence="1">
    <location>
        <begin position="1483"/>
        <end position="1492"/>
    </location>
</feature>
<feature type="domain" description="FCP1 homology" evidence="4">
    <location>
        <begin position="908"/>
        <end position="1089"/>
    </location>
</feature>
<reference evidence="5 6" key="1">
    <citation type="journal article" date="2011" name="J. Gen. Appl. Microbiol.">
        <title>Draft genome sequencing of the enigmatic yeast Saitoella complicata.</title>
        <authorList>
            <person name="Nishida H."/>
            <person name="Hamamoto M."/>
            <person name="Sugiyama J."/>
        </authorList>
    </citation>
    <scope>NUCLEOTIDE SEQUENCE [LARGE SCALE GENOMIC DNA]</scope>
    <source>
        <strain evidence="5 6">NRRL Y-17804</strain>
    </source>
</reference>
<dbReference type="PROSITE" id="PS50173">
    <property type="entry name" value="UMUC"/>
    <property type="match status" value="1"/>
</dbReference>
<organism evidence="5 6">
    <name type="scientific">Saitoella complicata (strain BCRC 22490 / CBS 7301 / JCM 7358 / NBRC 10748 / NRRL Y-17804)</name>
    <dbReference type="NCBI Taxonomy" id="698492"/>
    <lineage>
        <taxon>Eukaryota</taxon>
        <taxon>Fungi</taxon>
        <taxon>Dikarya</taxon>
        <taxon>Ascomycota</taxon>
        <taxon>Taphrinomycotina</taxon>
        <taxon>Taphrinomycotina incertae sedis</taxon>
        <taxon>Saitoella</taxon>
    </lineage>
</organism>
<dbReference type="Proteomes" id="UP000033140">
    <property type="component" value="Unassembled WGS sequence"/>
</dbReference>
<evidence type="ECO:0000313" key="6">
    <source>
        <dbReference type="Proteomes" id="UP000033140"/>
    </source>
</evidence>
<dbReference type="GO" id="GO:0003887">
    <property type="term" value="F:DNA-directed DNA polymerase activity"/>
    <property type="evidence" value="ECO:0007669"/>
    <property type="project" value="TreeGrafter"/>
</dbReference>
<feature type="region of interest" description="Disordered" evidence="1">
    <location>
        <begin position="1352"/>
        <end position="1372"/>
    </location>
</feature>
<dbReference type="Gene3D" id="3.40.50.10190">
    <property type="entry name" value="BRCT domain"/>
    <property type="match status" value="1"/>
</dbReference>
<dbReference type="GO" id="GO:0004721">
    <property type="term" value="F:phosphoprotein phosphatase activity"/>
    <property type="evidence" value="ECO:0007669"/>
    <property type="project" value="InterPro"/>
</dbReference>
<dbReference type="SUPFAM" id="SSF52113">
    <property type="entry name" value="BRCT domain"/>
    <property type="match status" value="1"/>
</dbReference>
<dbReference type="GO" id="GO:0005634">
    <property type="term" value="C:nucleus"/>
    <property type="evidence" value="ECO:0007669"/>
    <property type="project" value="InterPro"/>
</dbReference>
<dbReference type="InterPro" id="IPR036775">
    <property type="entry name" value="DNA_pol_Y-fam_lit_finger_sf"/>
</dbReference>
<dbReference type="InterPro" id="IPR043502">
    <property type="entry name" value="DNA/RNA_pol_sf"/>
</dbReference>
<feature type="compositionally biased region" description="Polar residues" evidence="1">
    <location>
        <begin position="1458"/>
        <end position="1467"/>
    </location>
</feature>
<keyword evidence="6" id="KW-1185">Reference proteome</keyword>
<dbReference type="CDD" id="cd17729">
    <property type="entry name" value="BRCT_CTDP1"/>
    <property type="match status" value="1"/>
</dbReference>
<dbReference type="Gene3D" id="3.40.1170.60">
    <property type="match status" value="1"/>
</dbReference>
<dbReference type="EMBL" id="BACD03000074">
    <property type="protein sequence ID" value="GAO52568.1"/>
    <property type="molecule type" value="Genomic_DNA"/>
</dbReference>
<reference evidence="5 6" key="3">
    <citation type="journal article" date="2015" name="Genome Announc.">
        <title>Draft Genome Sequence of the Archiascomycetous Yeast Saitoella complicata.</title>
        <authorList>
            <person name="Yamauchi K."/>
            <person name="Kondo S."/>
            <person name="Hamamoto M."/>
            <person name="Takahashi Y."/>
            <person name="Ogura Y."/>
            <person name="Hayashi T."/>
            <person name="Nishida H."/>
        </authorList>
    </citation>
    <scope>NUCLEOTIDE SEQUENCE [LARGE SCALE GENOMIC DNA]</scope>
    <source>
        <strain evidence="5 6">NRRL Y-17804</strain>
    </source>
</reference>
<feature type="domain" description="BRCT" evidence="2">
    <location>
        <begin position="1256"/>
        <end position="1349"/>
    </location>
</feature>
<dbReference type="PROSITE" id="PS50172">
    <property type="entry name" value="BRCT"/>
    <property type="match status" value="1"/>
</dbReference>
<dbReference type="InterPro" id="IPR036420">
    <property type="entry name" value="BRCT_dom_sf"/>
</dbReference>
<dbReference type="Pfam" id="PF00533">
    <property type="entry name" value="BRCT"/>
    <property type="match status" value="1"/>
</dbReference>
<dbReference type="SMART" id="SM00577">
    <property type="entry name" value="CPDc"/>
    <property type="match status" value="1"/>
</dbReference>
<evidence type="ECO:0000259" key="2">
    <source>
        <dbReference type="PROSITE" id="PS50172"/>
    </source>
</evidence>
<dbReference type="InterPro" id="IPR001357">
    <property type="entry name" value="BRCT_dom"/>
</dbReference>
<feature type="compositionally biased region" description="Low complexity" evidence="1">
    <location>
        <begin position="1434"/>
        <end position="1445"/>
    </location>
</feature>
<dbReference type="Gene3D" id="6.10.250.1630">
    <property type="match status" value="1"/>
</dbReference>
<name>A0A0E9NS30_SAICN</name>
<dbReference type="InterPro" id="IPR004274">
    <property type="entry name" value="FCP1_dom"/>
</dbReference>
<protein>
    <submittedName>
        <fullName evidence="5">Uncharacterized protein</fullName>
    </submittedName>
</protein>
<dbReference type="Gene3D" id="3.40.50.1000">
    <property type="entry name" value="HAD superfamily/HAD-like"/>
    <property type="match status" value="1"/>
</dbReference>
<feature type="compositionally biased region" description="Low complexity" evidence="1">
    <location>
        <begin position="1549"/>
        <end position="1558"/>
    </location>
</feature>
<dbReference type="InterPro" id="IPR036412">
    <property type="entry name" value="HAD-like_sf"/>
</dbReference>
<accession>A0A0E9NS30</accession>
<feature type="compositionally biased region" description="Polar residues" evidence="1">
    <location>
        <begin position="1104"/>
        <end position="1139"/>
    </location>
</feature>
<dbReference type="CDD" id="cd07521">
    <property type="entry name" value="HAD_FCP1-like"/>
    <property type="match status" value="1"/>
</dbReference>
<dbReference type="SUPFAM" id="SSF56784">
    <property type="entry name" value="HAD-like"/>
    <property type="match status" value="1"/>
</dbReference>
<dbReference type="Pfam" id="PF00817">
    <property type="entry name" value="IMS"/>
    <property type="match status" value="1"/>
</dbReference>
<proteinExistence type="predicted"/>
<gene>
    <name evidence="5" type="ORF">G7K_6641-t1</name>
</gene>
<dbReference type="InterPro" id="IPR043128">
    <property type="entry name" value="Rev_trsase/Diguanyl_cyclase"/>
</dbReference>
<feature type="region of interest" description="Disordered" evidence="1">
    <location>
        <begin position="687"/>
        <end position="712"/>
    </location>
</feature>
<feature type="compositionally biased region" description="Acidic residues" evidence="1">
    <location>
        <begin position="1559"/>
        <end position="1569"/>
    </location>
</feature>
<dbReference type="InterPro" id="IPR001126">
    <property type="entry name" value="UmuC"/>
</dbReference>
<dbReference type="SMART" id="SM00292">
    <property type="entry name" value="BRCT"/>
    <property type="match status" value="1"/>
</dbReference>
<dbReference type="SUPFAM" id="SSF100879">
    <property type="entry name" value="Lesion bypass DNA polymerase (Y-family), little finger domain"/>
    <property type="match status" value="1"/>
</dbReference>
<feature type="region of interest" description="Disordered" evidence="1">
    <location>
        <begin position="1426"/>
        <end position="1569"/>
    </location>
</feature>
<dbReference type="InterPro" id="IPR023214">
    <property type="entry name" value="HAD_sf"/>
</dbReference>
<dbReference type="PANTHER" id="PTHR46404">
    <property type="entry name" value="DNA POLYMERASE IOTA"/>
    <property type="match status" value="1"/>
</dbReference>
<feature type="region of interest" description="Disordered" evidence="1">
    <location>
        <begin position="1093"/>
        <end position="1144"/>
    </location>
</feature>
<dbReference type="NCBIfam" id="TIGR02250">
    <property type="entry name" value="FCP1_euk"/>
    <property type="match status" value="1"/>
</dbReference>
<dbReference type="STRING" id="698492.A0A0E9NS30"/>
<feature type="domain" description="UmuC" evidence="3">
    <location>
        <begin position="9"/>
        <end position="237"/>
    </location>
</feature>
<dbReference type="InterPro" id="IPR011947">
    <property type="entry name" value="FCP1_euk"/>
</dbReference>